<evidence type="ECO:0000256" key="5">
    <source>
        <dbReference type="ARBA" id="ARBA00038105"/>
    </source>
</evidence>
<dbReference type="Pfam" id="PF00226">
    <property type="entry name" value="DnaJ"/>
    <property type="match status" value="1"/>
</dbReference>
<dbReference type="eggNOG" id="COG2214">
    <property type="taxonomic scope" value="Bacteria"/>
</dbReference>
<feature type="transmembrane region" description="Helical" evidence="6">
    <location>
        <begin position="86"/>
        <end position="106"/>
    </location>
</feature>
<proteinExistence type="inferred from homology"/>
<accession>Q3SRY0</accession>
<dbReference type="FunFam" id="1.10.287.110:FF:000001">
    <property type="entry name" value="Import inner membrane translocase subunit tim14"/>
    <property type="match status" value="1"/>
</dbReference>
<name>Q3SRY0_NITWN</name>
<evidence type="ECO:0000256" key="4">
    <source>
        <dbReference type="ARBA" id="ARBA00023136"/>
    </source>
</evidence>
<dbReference type="Proteomes" id="UP000002531">
    <property type="component" value="Chromosome"/>
</dbReference>
<evidence type="ECO:0000256" key="2">
    <source>
        <dbReference type="ARBA" id="ARBA00022692"/>
    </source>
</evidence>
<feature type="domain" description="J" evidence="7">
    <location>
        <begin position="244"/>
        <end position="297"/>
    </location>
</feature>
<dbReference type="SUPFAM" id="SSF46565">
    <property type="entry name" value="Chaperone J-domain"/>
    <property type="match status" value="1"/>
</dbReference>
<dbReference type="AlphaFoldDB" id="Q3SRY0"/>
<evidence type="ECO:0000259" key="7">
    <source>
        <dbReference type="PROSITE" id="PS50076"/>
    </source>
</evidence>
<dbReference type="CDD" id="cd06257">
    <property type="entry name" value="DnaJ"/>
    <property type="match status" value="1"/>
</dbReference>
<reference evidence="8 9" key="1">
    <citation type="journal article" date="2006" name="Appl. Environ. Microbiol.">
        <title>Genome sequence of the chemolithoautotrophic nitrite-oxidizing bacterium Nitrobacter winogradskyi Nb-255.</title>
        <authorList>
            <person name="Starkenburg S.R."/>
            <person name="Chain P.S."/>
            <person name="Sayavedra-Soto L.A."/>
            <person name="Hauser L."/>
            <person name="Land M.L."/>
            <person name="Larimer F.W."/>
            <person name="Malfatti S.A."/>
            <person name="Klotz M.G."/>
            <person name="Bottomley P.J."/>
            <person name="Arp D.J."/>
            <person name="Hickey W.J."/>
        </authorList>
    </citation>
    <scope>NUCLEOTIDE SEQUENCE [LARGE SCALE GENOMIC DNA]</scope>
    <source>
        <strain evidence="9">ATCC 25391 / DSM 10237 / CIP 104748 / NCIMB 11846 / Nb-255</strain>
    </source>
</reference>
<organism evidence="8 9">
    <name type="scientific">Nitrobacter winogradskyi (strain ATCC 25391 / DSM 10237 / CIP 104748 / NCIMB 11846 / Nb-255)</name>
    <dbReference type="NCBI Taxonomy" id="323098"/>
    <lineage>
        <taxon>Bacteria</taxon>
        <taxon>Pseudomonadati</taxon>
        <taxon>Pseudomonadota</taxon>
        <taxon>Alphaproteobacteria</taxon>
        <taxon>Hyphomicrobiales</taxon>
        <taxon>Nitrobacteraceae</taxon>
        <taxon>Nitrobacter</taxon>
    </lineage>
</organism>
<protein>
    <submittedName>
        <fullName evidence="8">Heat shock protein DnaJ</fullName>
    </submittedName>
</protein>
<dbReference type="InterPro" id="IPR001623">
    <property type="entry name" value="DnaJ_domain"/>
</dbReference>
<keyword evidence="2 6" id="KW-0812">Transmembrane</keyword>
<comment type="subcellular location">
    <subcellularLocation>
        <location evidence="1">Membrane</location>
        <topology evidence="1">Single-pass membrane protein</topology>
    </subcellularLocation>
</comment>
<evidence type="ECO:0000256" key="3">
    <source>
        <dbReference type="ARBA" id="ARBA00022989"/>
    </source>
</evidence>
<dbReference type="PANTHER" id="PTHR12763">
    <property type="match status" value="1"/>
</dbReference>
<evidence type="ECO:0000256" key="1">
    <source>
        <dbReference type="ARBA" id="ARBA00004167"/>
    </source>
</evidence>
<keyword evidence="4 6" id="KW-0472">Membrane</keyword>
<comment type="similarity">
    <text evidence="5">Belongs to the TIM14 family.</text>
</comment>
<dbReference type="HOGENOM" id="CLU_017633_13_1_5"/>
<dbReference type="SMART" id="SM00271">
    <property type="entry name" value="DnaJ"/>
    <property type="match status" value="1"/>
</dbReference>
<dbReference type="Gene3D" id="1.10.287.110">
    <property type="entry name" value="DnaJ domain"/>
    <property type="match status" value="1"/>
</dbReference>
<dbReference type="InterPro" id="IPR036869">
    <property type="entry name" value="J_dom_sf"/>
</dbReference>
<evidence type="ECO:0000313" key="9">
    <source>
        <dbReference type="Proteomes" id="UP000002531"/>
    </source>
</evidence>
<keyword evidence="9" id="KW-1185">Reference proteome</keyword>
<dbReference type="STRING" id="323098.Nwi_1700"/>
<dbReference type="EMBL" id="CP000115">
    <property type="protein sequence ID" value="ABA04961.1"/>
    <property type="molecule type" value="Genomic_DNA"/>
</dbReference>
<feature type="transmembrane region" description="Helical" evidence="6">
    <location>
        <begin position="112"/>
        <end position="136"/>
    </location>
</feature>
<gene>
    <name evidence="8" type="ordered locus">Nwi_1700</name>
</gene>
<dbReference type="PANTHER" id="PTHR12763:SF28">
    <property type="entry name" value="GEO10507P1-RELATED"/>
    <property type="match status" value="1"/>
</dbReference>
<evidence type="ECO:0000313" key="8">
    <source>
        <dbReference type="EMBL" id="ABA04961.1"/>
    </source>
</evidence>
<evidence type="ECO:0000256" key="6">
    <source>
        <dbReference type="SAM" id="Phobius"/>
    </source>
</evidence>
<dbReference type="PROSITE" id="PS50076">
    <property type="entry name" value="DNAJ_2"/>
    <property type="match status" value="1"/>
</dbReference>
<dbReference type="KEGG" id="nwi:Nwi_1700"/>
<keyword evidence="8" id="KW-0346">Stress response</keyword>
<dbReference type="GO" id="GO:0016020">
    <property type="term" value="C:membrane"/>
    <property type="evidence" value="ECO:0007669"/>
    <property type="project" value="UniProtKB-SubCell"/>
</dbReference>
<feature type="transmembrane region" description="Helical" evidence="6">
    <location>
        <begin position="54"/>
        <end position="74"/>
    </location>
</feature>
<keyword evidence="3 6" id="KW-1133">Transmembrane helix</keyword>
<sequence length="298" mass="31934">MSSGLTGSVLTGDAIPACVRKRFQNNGSGLASSWRRYVAAGHRIQSLSSTAPSYYLFAMPTLIAGLFTFLFLYLLLQLLRAANPAVLARAIRLAGGIIAFGMAAFIGSRGELAVALPLALLGVGLLGWSSSGMSFFARLFGAGMQRTAHGHTSQVRSRFLEMVLDHASGRLGGWIIDGPDAGRSLDDFDLPRLLAMMTGFDAESCALLEAYLDRRFPAWRHNAQGDPAGGRSRASPGGKMTDEEAYQILGLQPGAGNDEIRRAHRGLMKKLHPDQGGSTYLAARVNAAKDTLLRTHRS</sequence>